<dbReference type="SUPFAM" id="SSF55120">
    <property type="entry name" value="Pseudouridine synthase"/>
    <property type="match status" value="1"/>
</dbReference>
<dbReference type="GO" id="GO:0003723">
    <property type="term" value="F:RNA binding"/>
    <property type="evidence" value="ECO:0007669"/>
    <property type="project" value="InterPro"/>
</dbReference>
<feature type="domain" description="Pseudouridine synthase I TruA alpha/beta" evidence="8">
    <location>
        <begin position="10"/>
        <end position="105"/>
    </location>
</feature>
<dbReference type="GO" id="GO:0160147">
    <property type="term" value="F:tRNA pseudouridine(38-40) synthase activity"/>
    <property type="evidence" value="ECO:0007669"/>
    <property type="project" value="UniProtKB-EC"/>
</dbReference>
<organism evidence="9 10">
    <name type="scientific">Metabacillus lacus</name>
    <dbReference type="NCBI Taxonomy" id="1983721"/>
    <lineage>
        <taxon>Bacteria</taxon>
        <taxon>Bacillati</taxon>
        <taxon>Bacillota</taxon>
        <taxon>Bacilli</taxon>
        <taxon>Bacillales</taxon>
        <taxon>Bacillaceae</taxon>
        <taxon>Metabacillus</taxon>
    </lineage>
</organism>
<keyword evidence="10" id="KW-1185">Reference proteome</keyword>
<comment type="caution">
    <text evidence="9">The sequence shown here is derived from an EMBL/GenBank/DDBJ whole genome shotgun (WGS) entry which is preliminary data.</text>
</comment>
<dbReference type="EMBL" id="WKKI01000017">
    <property type="protein sequence ID" value="MRX72512.1"/>
    <property type="molecule type" value="Genomic_DNA"/>
</dbReference>
<evidence type="ECO:0000256" key="6">
    <source>
        <dbReference type="PIRSR" id="PIRSR001430-2"/>
    </source>
</evidence>
<dbReference type="InterPro" id="IPR001406">
    <property type="entry name" value="PsdUridine_synth_TruA"/>
</dbReference>
<dbReference type="InterPro" id="IPR020094">
    <property type="entry name" value="TruA/RsuA/RluB/E/F_N"/>
</dbReference>
<dbReference type="EC" id="5.4.99.12" evidence="4"/>
<accession>A0A7X2IZ82</accession>
<dbReference type="GO" id="GO:0031119">
    <property type="term" value="P:tRNA pseudouridine synthesis"/>
    <property type="evidence" value="ECO:0007669"/>
    <property type="project" value="UniProtKB-UniRule"/>
</dbReference>
<feature type="binding site" evidence="4 6">
    <location>
        <position position="112"/>
    </location>
    <ligand>
        <name>substrate</name>
    </ligand>
</feature>
<dbReference type="CDD" id="cd02570">
    <property type="entry name" value="PseudoU_synth_EcTruA"/>
    <property type="match status" value="1"/>
</dbReference>
<evidence type="ECO:0000313" key="9">
    <source>
        <dbReference type="EMBL" id="MRX72512.1"/>
    </source>
</evidence>
<dbReference type="HAMAP" id="MF_00171">
    <property type="entry name" value="TruA"/>
    <property type="match status" value="1"/>
</dbReference>
<comment type="caution">
    <text evidence="4">Lacks conserved residue(s) required for the propagation of feature annotation.</text>
</comment>
<evidence type="ECO:0000313" key="10">
    <source>
        <dbReference type="Proteomes" id="UP000448867"/>
    </source>
</evidence>
<evidence type="ECO:0000256" key="3">
    <source>
        <dbReference type="ARBA" id="ARBA00023235"/>
    </source>
</evidence>
<dbReference type="NCBIfam" id="TIGR00071">
    <property type="entry name" value="hisT_truA"/>
    <property type="match status" value="1"/>
</dbReference>
<protein>
    <recommendedName>
        <fullName evidence="4">tRNA pseudouridine synthase A</fullName>
        <ecNumber evidence="4">5.4.99.12</ecNumber>
    </recommendedName>
    <alternativeName>
        <fullName evidence="4">tRNA pseudouridine(38-40) synthase</fullName>
    </alternativeName>
    <alternativeName>
        <fullName evidence="4">tRNA pseudouridylate synthase I</fullName>
    </alternativeName>
    <alternativeName>
        <fullName evidence="4">tRNA-uridine isomerase I</fullName>
    </alternativeName>
</protein>
<dbReference type="Gene3D" id="3.30.70.660">
    <property type="entry name" value="Pseudouridine synthase I, catalytic domain, C-terminal subdomain"/>
    <property type="match status" value="1"/>
</dbReference>
<sequence length="248" mass="28211">MTVKLKCTISYDGSEFSGFQLQPYGRTVQGEIEKALRKLHKGTEIKIIASGRTDAGVHAAGQVIHFETNLAIPNQKWPAALNSLLPEDIALLNVQPAPEDFHARFQVKKKEYRYHVSLSPVRNVYNRKYAFSYPYQLDIDSMRKAAALMEGTHDFTSFCSIKTAVENRIRTIYSFQLVEEGSMLYFHVTGSGFLYNMVRIMVGTLLEVGRKKIFPEDIPRILEARNRAESGRTVPGHGLYLWKVSYDN</sequence>
<keyword evidence="2 4" id="KW-0819">tRNA processing</keyword>
<name>A0A7X2IZ82_9BACI</name>
<dbReference type="Proteomes" id="UP000448867">
    <property type="component" value="Unassembled WGS sequence"/>
</dbReference>
<dbReference type="InterPro" id="IPR020097">
    <property type="entry name" value="PsdUridine_synth_TruA_a/b_dom"/>
</dbReference>
<dbReference type="PANTHER" id="PTHR11142">
    <property type="entry name" value="PSEUDOURIDYLATE SYNTHASE"/>
    <property type="match status" value="1"/>
</dbReference>
<evidence type="ECO:0000259" key="8">
    <source>
        <dbReference type="Pfam" id="PF01416"/>
    </source>
</evidence>
<dbReference type="InterPro" id="IPR020103">
    <property type="entry name" value="PsdUridine_synth_cat_dom_sf"/>
</dbReference>
<reference evidence="9 10" key="1">
    <citation type="submission" date="2019-11" db="EMBL/GenBank/DDBJ databases">
        <title>Bacillus lacus genome.</title>
        <authorList>
            <person name="Allen C.J."/>
            <person name="Newman J.D."/>
        </authorList>
    </citation>
    <scope>NUCLEOTIDE SEQUENCE [LARGE SCALE GENOMIC DNA]</scope>
    <source>
        <strain evidence="9 10">KCTC 33946</strain>
    </source>
</reference>
<dbReference type="FunFam" id="3.30.70.580:FF:000001">
    <property type="entry name" value="tRNA pseudouridine synthase A"/>
    <property type="match status" value="1"/>
</dbReference>
<proteinExistence type="inferred from homology"/>
<dbReference type="InterPro" id="IPR020095">
    <property type="entry name" value="PsdUridine_synth_TruA_C"/>
</dbReference>
<comment type="catalytic activity">
    <reaction evidence="4 7">
        <text>uridine(38/39/40) in tRNA = pseudouridine(38/39/40) in tRNA</text>
        <dbReference type="Rhea" id="RHEA:22376"/>
        <dbReference type="Rhea" id="RHEA-COMP:10085"/>
        <dbReference type="Rhea" id="RHEA-COMP:10087"/>
        <dbReference type="ChEBI" id="CHEBI:65314"/>
        <dbReference type="ChEBI" id="CHEBI:65315"/>
        <dbReference type="EC" id="5.4.99.12"/>
    </reaction>
</comment>
<gene>
    <name evidence="4 9" type="primary">truA</name>
    <name evidence="9" type="ORF">GJU40_10180</name>
</gene>
<dbReference type="Pfam" id="PF01416">
    <property type="entry name" value="PseudoU_synth_1"/>
    <property type="match status" value="2"/>
</dbReference>
<evidence type="ECO:0000256" key="2">
    <source>
        <dbReference type="ARBA" id="ARBA00022694"/>
    </source>
</evidence>
<dbReference type="AlphaFoldDB" id="A0A7X2IZ82"/>
<evidence type="ECO:0000256" key="7">
    <source>
        <dbReference type="RuleBase" id="RU003792"/>
    </source>
</evidence>
<feature type="active site" description="Nucleophile" evidence="4 5">
    <location>
        <position position="54"/>
    </location>
</feature>
<comment type="subunit">
    <text evidence="4">Homodimer.</text>
</comment>
<dbReference type="PIRSF" id="PIRSF001430">
    <property type="entry name" value="tRNA_psdUrid_synth"/>
    <property type="match status" value="1"/>
</dbReference>
<evidence type="ECO:0000256" key="4">
    <source>
        <dbReference type="HAMAP-Rule" id="MF_00171"/>
    </source>
</evidence>
<comment type="similarity">
    <text evidence="1 4 7">Belongs to the tRNA pseudouridine synthase TruA family.</text>
</comment>
<feature type="domain" description="Pseudouridine synthase I TruA alpha/beta" evidence="8">
    <location>
        <begin position="145"/>
        <end position="247"/>
    </location>
</feature>
<evidence type="ECO:0000256" key="5">
    <source>
        <dbReference type="PIRSR" id="PIRSR001430-1"/>
    </source>
</evidence>
<comment type="function">
    <text evidence="4">Formation of pseudouridine at positions 38, 39 and 40 in the anticodon stem and loop of transfer RNAs.</text>
</comment>
<keyword evidence="3 4" id="KW-0413">Isomerase</keyword>
<dbReference type="Gene3D" id="3.30.70.580">
    <property type="entry name" value="Pseudouridine synthase I, catalytic domain, N-terminal subdomain"/>
    <property type="match status" value="1"/>
</dbReference>
<dbReference type="PANTHER" id="PTHR11142:SF0">
    <property type="entry name" value="TRNA PSEUDOURIDINE SYNTHASE-LIKE 1"/>
    <property type="match status" value="1"/>
</dbReference>
<evidence type="ECO:0000256" key="1">
    <source>
        <dbReference type="ARBA" id="ARBA00009375"/>
    </source>
</evidence>